<organism evidence="2 3">
    <name type="scientific">Sistotremastrum niveocremeum HHB9708</name>
    <dbReference type="NCBI Taxonomy" id="1314777"/>
    <lineage>
        <taxon>Eukaryota</taxon>
        <taxon>Fungi</taxon>
        <taxon>Dikarya</taxon>
        <taxon>Basidiomycota</taxon>
        <taxon>Agaricomycotina</taxon>
        <taxon>Agaricomycetes</taxon>
        <taxon>Sistotremastrales</taxon>
        <taxon>Sistotremastraceae</taxon>
        <taxon>Sertulicium</taxon>
        <taxon>Sertulicium niveocremeum</taxon>
    </lineage>
</organism>
<proteinExistence type="predicted"/>
<name>A0A164PRJ2_9AGAM</name>
<dbReference type="EMBL" id="KV419431">
    <property type="protein sequence ID" value="KZS88971.1"/>
    <property type="molecule type" value="Genomic_DNA"/>
</dbReference>
<protein>
    <recommendedName>
        <fullName evidence="4">F-box domain-containing protein</fullName>
    </recommendedName>
</protein>
<evidence type="ECO:0000313" key="3">
    <source>
        <dbReference type="Proteomes" id="UP000076722"/>
    </source>
</evidence>
<keyword evidence="3" id="KW-1185">Reference proteome</keyword>
<dbReference type="AlphaFoldDB" id="A0A164PRJ2"/>
<feature type="compositionally biased region" description="Acidic residues" evidence="1">
    <location>
        <begin position="113"/>
        <end position="171"/>
    </location>
</feature>
<sequence>MAQIFPAELFHKIIYDFLLVPQAPRRLLSTEYHLLEDRQVCYYAHRDFQNARLVCRLWNQWLMHNFDYWRYLCVHGINSLAIAKDAIDRFEGRPFHIRLLREPVLDDDKAFDESDDSDSDTDGSSEEEDTSEGYESIDEGDSFNESGDDSDSSEGTDASDTETLIADDEIDDGAKIGNSNPCRIICKDTHIEPGQESLELGSWMDQAMSLFVPIIPNCEGIHLHLPTQILHATLKRWAALGAPKLRRCTLHGVDYDGLTRGDLRRYERGDDPRALKPPAPPIKSFLRNSPFLTAVTIMNYHVPTASHEELGFDLTRLSDFTVVFDRDDGPIIGPMGDDVYTSLIAPVLTNGCKSLTLNLNIDDFVVQSQQLRGHRTLDKIALGEGFFNYRPASLKPLQMPHASTENFYFKTLIIYHMLLSVQTHQRVPTKSTVVQFFIEEMPNLEALYLISPNFHIGTSDDEFAMPYIPPTTPLLNLTTLLIDSGNVLVEEIVALMKRTPNLERMAIAAKRSENIDVVPTALGTLEDVSSDIICPKLRRFQILFSIPSDHDEDEDDEEEDENAVDDLTDSVFGAGRALERVRGYWAEYGWCVPLEVKFEHHGLFHSRYYEDMM</sequence>
<feature type="region of interest" description="Disordered" evidence="1">
    <location>
        <begin position="109"/>
        <end position="172"/>
    </location>
</feature>
<evidence type="ECO:0008006" key="4">
    <source>
        <dbReference type="Google" id="ProtNLM"/>
    </source>
</evidence>
<accession>A0A164PRJ2</accession>
<gene>
    <name evidence="2" type="ORF">SISNIDRAFT_489628</name>
</gene>
<dbReference type="Proteomes" id="UP000076722">
    <property type="component" value="Unassembled WGS sequence"/>
</dbReference>
<evidence type="ECO:0000256" key="1">
    <source>
        <dbReference type="SAM" id="MobiDB-lite"/>
    </source>
</evidence>
<reference evidence="2 3" key="1">
    <citation type="journal article" date="2016" name="Mol. Biol. Evol.">
        <title>Comparative Genomics of Early-Diverging Mushroom-Forming Fungi Provides Insights into the Origins of Lignocellulose Decay Capabilities.</title>
        <authorList>
            <person name="Nagy L.G."/>
            <person name="Riley R."/>
            <person name="Tritt A."/>
            <person name="Adam C."/>
            <person name="Daum C."/>
            <person name="Floudas D."/>
            <person name="Sun H."/>
            <person name="Yadav J.S."/>
            <person name="Pangilinan J."/>
            <person name="Larsson K.H."/>
            <person name="Matsuura K."/>
            <person name="Barry K."/>
            <person name="Labutti K."/>
            <person name="Kuo R."/>
            <person name="Ohm R.A."/>
            <person name="Bhattacharya S.S."/>
            <person name="Shirouzu T."/>
            <person name="Yoshinaga Y."/>
            <person name="Martin F.M."/>
            <person name="Grigoriev I.V."/>
            <person name="Hibbett D.S."/>
        </authorList>
    </citation>
    <scope>NUCLEOTIDE SEQUENCE [LARGE SCALE GENOMIC DNA]</scope>
    <source>
        <strain evidence="2 3">HHB9708</strain>
    </source>
</reference>
<evidence type="ECO:0000313" key="2">
    <source>
        <dbReference type="EMBL" id="KZS88971.1"/>
    </source>
</evidence>